<dbReference type="GO" id="GO:0032259">
    <property type="term" value="P:methylation"/>
    <property type="evidence" value="ECO:0007669"/>
    <property type="project" value="UniProtKB-KW"/>
</dbReference>
<dbReference type="GO" id="GO:0003886">
    <property type="term" value="F:DNA (cytosine-5-)-methyltransferase activity"/>
    <property type="evidence" value="ECO:0007669"/>
    <property type="project" value="UniProtKB-EC"/>
</dbReference>
<dbReference type="PROSITE" id="PS51679">
    <property type="entry name" value="SAM_MT_C5"/>
    <property type="match status" value="1"/>
</dbReference>
<name>A0AAU8BRZ3_9VIBR</name>
<dbReference type="PANTHER" id="PTHR10629">
    <property type="entry name" value="CYTOSINE-SPECIFIC METHYLTRANSFERASE"/>
    <property type="match status" value="1"/>
</dbReference>
<evidence type="ECO:0000256" key="1">
    <source>
        <dbReference type="ARBA" id="ARBA00011975"/>
    </source>
</evidence>
<dbReference type="PANTHER" id="PTHR10629:SF52">
    <property type="entry name" value="DNA (CYTOSINE-5)-METHYLTRANSFERASE 1"/>
    <property type="match status" value="1"/>
</dbReference>
<sequence>MIKNRVATAVDLFAGAGGTSVGATLGGVDVLWAANHNALAVETHQRNHPNTTHVTQDLHQADWSLLPKHDILYASPCCQGHSRARGKPHNDYHSDKSRSTAWAVISCLECHKTPVALIENVIDFKKWSLYPIWLEALKALGYAVSENTFNAKHHGVPQSRNRLILLATRTRSPLPIQLEKEPLIGASSFLDLSIAGHDWDNVANRVPATRKRVANARRDHGDIFIDSAYGSATSGHSIHAPIPTITTVNKHSLVIGDKIRPITIEEIAAAQTFPANYNWPASKVATKAFIGNAVPPAFAKRLTDYVLQYA</sequence>
<dbReference type="PRINTS" id="PR00105">
    <property type="entry name" value="C5METTRFRASE"/>
</dbReference>
<dbReference type="Gene3D" id="3.90.120.10">
    <property type="entry name" value="DNA Methylase, subunit A, domain 2"/>
    <property type="match status" value="1"/>
</dbReference>
<accession>A0AAU8BRZ3</accession>
<keyword evidence="5" id="KW-0680">Restriction system</keyword>
<dbReference type="InterPro" id="IPR001525">
    <property type="entry name" value="C5_MeTfrase"/>
</dbReference>
<evidence type="ECO:0000256" key="3">
    <source>
        <dbReference type="ARBA" id="ARBA00022679"/>
    </source>
</evidence>
<dbReference type="InterPro" id="IPR029063">
    <property type="entry name" value="SAM-dependent_MTases_sf"/>
</dbReference>
<dbReference type="EC" id="2.1.1.37" evidence="1"/>
<comment type="similarity">
    <text evidence="7">Belongs to the class I-like SAM-binding methyltransferase superfamily. C5-methyltransferase family.</text>
</comment>
<dbReference type="EMBL" id="CP115922">
    <property type="protein sequence ID" value="XCD19130.1"/>
    <property type="molecule type" value="Genomic_DNA"/>
</dbReference>
<dbReference type="AlphaFoldDB" id="A0AAU8BRZ3"/>
<evidence type="ECO:0000256" key="5">
    <source>
        <dbReference type="ARBA" id="ARBA00022747"/>
    </source>
</evidence>
<dbReference type="REBASE" id="841805">
    <property type="entry name" value="M.VspCB114ORF24655P"/>
</dbReference>
<dbReference type="Gene3D" id="3.40.50.150">
    <property type="entry name" value="Vaccinia Virus protein VP39"/>
    <property type="match status" value="1"/>
</dbReference>
<dbReference type="InterPro" id="IPR050390">
    <property type="entry name" value="C5-Methyltransferase"/>
</dbReference>
<evidence type="ECO:0000256" key="2">
    <source>
        <dbReference type="ARBA" id="ARBA00022603"/>
    </source>
</evidence>
<protein>
    <recommendedName>
        <fullName evidence="1">DNA (cytosine-5-)-methyltransferase</fullName>
        <ecNumber evidence="1">2.1.1.37</ecNumber>
    </recommendedName>
</protein>
<evidence type="ECO:0000256" key="7">
    <source>
        <dbReference type="PROSITE-ProRule" id="PRU01016"/>
    </source>
</evidence>
<keyword evidence="2 7" id="KW-0489">Methyltransferase</keyword>
<evidence type="ECO:0000256" key="6">
    <source>
        <dbReference type="ARBA" id="ARBA00047422"/>
    </source>
</evidence>
<dbReference type="SUPFAM" id="SSF53335">
    <property type="entry name" value="S-adenosyl-L-methionine-dependent methyltransferases"/>
    <property type="match status" value="1"/>
</dbReference>
<dbReference type="GO" id="GO:0009307">
    <property type="term" value="P:DNA restriction-modification system"/>
    <property type="evidence" value="ECO:0007669"/>
    <property type="project" value="UniProtKB-KW"/>
</dbReference>
<keyword evidence="3 7" id="KW-0808">Transferase</keyword>
<evidence type="ECO:0000313" key="8">
    <source>
        <dbReference type="EMBL" id="XCD19130.1"/>
    </source>
</evidence>
<dbReference type="KEGG" id="vck:PG915_24655"/>
<proteinExistence type="inferred from homology"/>
<keyword evidence="8" id="KW-0614">Plasmid</keyword>
<comment type="catalytic activity">
    <reaction evidence="6">
        <text>a 2'-deoxycytidine in DNA + S-adenosyl-L-methionine = a 5-methyl-2'-deoxycytidine in DNA + S-adenosyl-L-homocysteine + H(+)</text>
        <dbReference type="Rhea" id="RHEA:13681"/>
        <dbReference type="Rhea" id="RHEA-COMP:11369"/>
        <dbReference type="Rhea" id="RHEA-COMP:11370"/>
        <dbReference type="ChEBI" id="CHEBI:15378"/>
        <dbReference type="ChEBI" id="CHEBI:57856"/>
        <dbReference type="ChEBI" id="CHEBI:59789"/>
        <dbReference type="ChEBI" id="CHEBI:85452"/>
        <dbReference type="ChEBI" id="CHEBI:85454"/>
        <dbReference type="EC" id="2.1.1.37"/>
    </reaction>
</comment>
<dbReference type="GO" id="GO:0044027">
    <property type="term" value="P:negative regulation of gene expression via chromosomal CpG island methylation"/>
    <property type="evidence" value="ECO:0007669"/>
    <property type="project" value="TreeGrafter"/>
</dbReference>
<dbReference type="Pfam" id="PF00145">
    <property type="entry name" value="DNA_methylase"/>
    <property type="match status" value="2"/>
</dbReference>
<dbReference type="RefSeq" id="WP_353500257.1">
    <property type="nucleotide sequence ID" value="NZ_CP115922.1"/>
</dbReference>
<gene>
    <name evidence="8" type="ORF">PG915_24655</name>
</gene>
<feature type="active site" evidence="7">
    <location>
        <position position="78"/>
    </location>
</feature>
<geneLocation type="plasmid" evidence="8">
    <name>p1</name>
</geneLocation>
<keyword evidence="4 7" id="KW-0949">S-adenosyl-L-methionine</keyword>
<reference evidence="8" key="1">
    <citation type="submission" date="2023-01" db="EMBL/GenBank/DDBJ databases">
        <title>Vibrio sp. CB1-14 genome sequencing.</title>
        <authorList>
            <person name="Otstavnykh N."/>
            <person name="Isaeva M."/>
            <person name="Meleshko D."/>
        </authorList>
    </citation>
    <scope>NUCLEOTIDE SEQUENCE</scope>
    <source>
        <strain evidence="8">CB1-14</strain>
        <plasmid evidence="8">p1</plasmid>
    </source>
</reference>
<organism evidence="8">
    <name type="scientific">Vibrio chaetopteri</name>
    <dbReference type="NCBI Taxonomy" id="3016528"/>
    <lineage>
        <taxon>Bacteria</taxon>
        <taxon>Pseudomonadati</taxon>
        <taxon>Pseudomonadota</taxon>
        <taxon>Gammaproteobacteria</taxon>
        <taxon>Vibrionales</taxon>
        <taxon>Vibrionaceae</taxon>
        <taxon>Vibrio</taxon>
    </lineage>
</organism>
<evidence type="ECO:0000256" key="4">
    <source>
        <dbReference type="ARBA" id="ARBA00022691"/>
    </source>
</evidence>
<dbReference type="GO" id="GO:0003677">
    <property type="term" value="F:DNA binding"/>
    <property type="evidence" value="ECO:0007669"/>
    <property type="project" value="TreeGrafter"/>
</dbReference>